<evidence type="ECO:0000313" key="2">
    <source>
        <dbReference type="Proteomes" id="UP000244225"/>
    </source>
</evidence>
<dbReference type="EMBL" id="QBKI01000015">
    <property type="protein sequence ID" value="PTX11366.1"/>
    <property type="molecule type" value="Genomic_DNA"/>
</dbReference>
<organism evidence="1 2">
    <name type="scientific">Pontibacter mucosus</name>
    <dbReference type="NCBI Taxonomy" id="1649266"/>
    <lineage>
        <taxon>Bacteria</taxon>
        <taxon>Pseudomonadati</taxon>
        <taxon>Bacteroidota</taxon>
        <taxon>Cytophagia</taxon>
        <taxon>Cytophagales</taxon>
        <taxon>Hymenobacteraceae</taxon>
        <taxon>Pontibacter</taxon>
    </lineage>
</organism>
<comment type="caution">
    <text evidence="1">The sequence shown here is derived from an EMBL/GenBank/DDBJ whole genome shotgun (WGS) entry which is preliminary data.</text>
</comment>
<gene>
    <name evidence="1" type="ORF">C8N40_11542</name>
</gene>
<dbReference type="PROSITE" id="PS51257">
    <property type="entry name" value="PROKAR_LIPOPROTEIN"/>
    <property type="match status" value="1"/>
</dbReference>
<reference evidence="1 2" key="1">
    <citation type="submission" date="2018-04" db="EMBL/GenBank/DDBJ databases">
        <title>Genomic Encyclopedia of Archaeal and Bacterial Type Strains, Phase II (KMG-II): from individual species to whole genera.</title>
        <authorList>
            <person name="Goeker M."/>
        </authorList>
    </citation>
    <scope>NUCLEOTIDE SEQUENCE [LARGE SCALE GENOMIC DNA]</scope>
    <source>
        <strain evidence="1 2">DSM 100162</strain>
    </source>
</reference>
<accession>A0A2T5Y529</accession>
<sequence length="278" mass="31824">MKQLYFVLVAVAILAGCQPQEEITNNSIGSNQPTQYATANKLLPNSLPEEVEIGETDSIEADRYSLYFSPVEETEIESLFTEDSTSVFPEGTSNGYEYAQLIESTKQPNYKDKFRRSGDTLWLLLQNGQELMLKDSINKAVYNFDDYAYTLHHYFPEQEYYLVRVQFGEGNGFMLINRKNGFKKYVFGEPYFSPSGKYIATLSSDLEAGYNPTGIQLLLNQDDSLSEQMKVYIRNWGPIDLKWLADNEFILQKEHLEPDSIAGVKYVPSWSRVIIQAK</sequence>
<protein>
    <submittedName>
        <fullName evidence="1">Uncharacterized protein</fullName>
    </submittedName>
</protein>
<dbReference type="Proteomes" id="UP000244225">
    <property type="component" value="Unassembled WGS sequence"/>
</dbReference>
<dbReference type="AlphaFoldDB" id="A0A2T5Y529"/>
<dbReference type="RefSeq" id="WP_108213844.1">
    <property type="nucleotide sequence ID" value="NZ_QBKI01000015.1"/>
</dbReference>
<evidence type="ECO:0000313" key="1">
    <source>
        <dbReference type="EMBL" id="PTX11366.1"/>
    </source>
</evidence>
<name>A0A2T5Y529_9BACT</name>
<keyword evidence="2" id="KW-1185">Reference proteome</keyword>
<dbReference type="OrthoDB" id="877109at2"/>
<proteinExistence type="predicted"/>